<dbReference type="Pfam" id="PF10881">
    <property type="entry name" value="DUF2726"/>
    <property type="match status" value="1"/>
</dbReference>
<dbReference type="InterPro" id="IPR024402">
    <property type="entry name" value="DUF2726"/>
</dbReference>
<reference evidence="4" key="1">
    <citation type="submission" date="2016-10" db="EMBL/GenBank/DDBJ databases">
        <authorList>
            <person name="Varghese N."/>
            <person name="Submissions S."/>
        </authorList>
    </citation>
    <scope>NUCLEOTIDE SEQUENCE [LARGE SCALE GENOMIC DNA]</scope>
    <source>
        <strain evidence="4">DSM 11526</strain>
    </source>
</reference>
<organism evidence="3 4">
    <name type="scientific">Marinobacterium iners DSM 11526</name>
    <dbReference type="NCBI Taxonomy" id="1122198"/>
    <lineage>
        <taxon>Bacteria</taxon>
        <taxon>Pseudomonadati</taxon>
        <taxon>Pseudomonadota</taxon>
        <taxon>Gammaproteobacteria</taxon>
        <taxon>Oceanospirillales</taxon>
        <taxon>Oceanospirillaceae</taxon>
        <taxon>Marinobacterium</taxon>
    </lineage>
</organism>
<dbReference type="EMBL" id="FNRJ01000019">
    <property type="protein sequence ID" value="SEB12079.1"/>
    <property type="molecule type" value="Genomic_DNA"/>
</dbReference>
<feature type="compositionally biased region" description="Polar residues" evidence="1">
    <location>
        <begin position="34"/>
        <end position="48"/>
    </location>
</feature>
<name>A0A1H4GQZ2_9GAMM</name>
<dbReference type="RefSeq" id="WP_091827768.1">
    <property type="nucleotide sequence ID" value="NZ_FNRJ01000019.1"/>
</dbReference>
<gene>
    <name evidence="3" type="ORF">SAMN02745729_11942</name>
</gene>
<dbReference type="OrthoDB" id="5782056at2"/>
<protein>
    <recommendedName>
        <fullName evidence="2">DUF2726 domain-containing protein</fullName>
    </recommendedName>
</protein>
<proteinExistence type="predicted"/>
<dbReference type="STRING" id="1122198.SAMN02745729_11942"/>
<feature type="domain" description="DUF2726" evidence="2">
    <location>
        <begin position="96"/>
        <end position="217"/>
    </location>
</feature>
<accession>A0A1H4GQZ2</accession>
<evidence type="ECO:0000313" key="4">
    <source>
        <dbReference type="Proteomes" id="UP000242469"/>
    </source>
</evidence>
<dbReference type="AlphaFoldDB" id="A0A1H4GQZ2"/>
<evidence type="ECO:0000256" key="1">
    <source>
        <dbReference type="SAM" id="MobiDB-lite"/>
    </source>
</evidence>
<keyword evidence="4" id="KW-1185">Reference proteome</keyword>
<dbReference type="Proteomes" id="UP000242469">
    <property type="component" value="Unassembled WGS sequence"/>
</dbReference>
<evidence type="ECO:0000313" key="3">
    <source>
        <dbReference type="EMBL" id="SEB12079.1"/>
    </source>
</evidence>
<evidence type="ECO:0000259" key="2">
    <source>
        <dbReference type="Pfam" id="PF10881"/>
    </source>
</evidence>
<feature type="region of interest" description="Disordered" evidence="1">
    <location>
        <begin position="26"/>
        <end position="50"/>
    </location>
</feature>
<sequence>MDYIIAIGLIATIIFLVKNNTNQSGRAERRHRQFGTTKNSSCQPNPWTSKPAHHSTLQDLLPKGFLEQSGDNILDFTKPREKETIKDYSEVYALEKSILTPAELKFMKVLQEVVGDRYYILSKVRVADVFKVKKQRFGEAEYKWFNKIKAKHFDYVLCCPDSFRPLAVVELDDSSHNRPDRVKRDKLLNNICKDSGLIIIRQIYKKEYNIKELKEKIYSDI</sequence>